<dbReference type="Pfam" id="PF00691">
    <property type="entry name" value="OmpA"/>
    <property type="match status" value="1"/>
</dbReference>
<dbReference type="PANTHER" id="PTHR30329:SF21">
    <property type="entry name" value="LIPOPROTEIN YIAD-RELATED"/>
    <property type="match status" value="1"/>
</dbReference>
<evidence type="ECO:0000256" key="3">
    <source>
        <dbReference type="ARBA" id="ARBA00023136"/>
    </source>
</evidence>
<proteinExistence type="predicted"/>
<dbReference type="InterPro" id="IPR006664">
    <property type="entry name" value="OMP_bac"/>
</dbReference>
<dbReference type="InterPro" id="IPR050330">
    <property type="entry name" value="Bact_OuterMem_StrucFunc"/>
</dbReference>
<evidence type="ECO:0000259" key="7">
    <source>
        <dbReference type="PROSITE" id="PS51123"/>
    </source>
</evidence>
<gene>
    <name evidence="8" type="ORF">J2W94_002475</name>
</gene>
<evidence type="ECO:0000313" key="9">
    <source>
        <dbReference type="Proteomes" id="UP001254759"/>
    </source>
</evidence>
<evidence type="ECO:0000256" key="6">
    <source>
        <dbReference type="SAM" id="SignalP"/>
    </source>
</evidence>
<dbReference type="Proteomes" id="UP001254759">
    <property type="component" value="Unassembled WGS sequence"/>
</dbReference>
<feature type="signal peptide" evidence="6">
    <location>
        <begin position="1"/>
        <end position="23"/>
    </location>
</feature>
<feature type="domain" description="OmpA-like" evidence="7">
    <location>
        <begin position="146"/>
        <end position="272"/>
    </location>
</feature>
<evidence type="ECO:0000256" key="1">
    <source>
        <dbReference type="ARBA" id="ARBA00004442"/>
    </source>
</evidence>
<accession>A0ABU1RTU0</accession>
<dbReference type="PROSITE" id="PS01068">
    <property type="entry name" value="OMPA_1"/>
    <property type="match status" value="1"/>
</dbReference>
<dbReference type="InterPro" id="IPR007450">
    <property type="entry name" value="BamE_dom"/>
</dbReference>
<dbReference type="SUPFAM" id="SSF103088">
    <property type="entry name" value="OmpA-like"/>
    <property type="match status" value="1"/>
</dbReference>
<dbReference type="EMBL" id="JAVDTT010000003">
    <property type="protein sequence ID" value="MDR6842181.1"/>
    <property type="molecule type" value="Genomic_DNA"/>
</dbReference>
<keyword evidence="4" id="KW-0998">Cell outer membrane</keyword>
<dbReference type="PROSITE" id="PS51257">
    <property type="entry name" value="PROKAR_LIPOPROTEIN"/>
    <property type="match status" value="1"/>
</dbReference>
<organism evidence="8 9">
    <name type="scientific">Pseudoxanthomonas sacheonensis</name>
    <dbReference type="NCBI Taxonomy" id="443615"/>
    <lineage>
        <taxon>Bacteria</taxon>
        <taxon>Pseudomonadati</taxon>
        <taxon>Pseudomonadota</taxon>
        <taxon>Gammaproteobacteria</taxon>
        <taxon>Lysobacterales</taxon>
        <taxon>Lysobacteraceae</taxon>
        <taxon>Pseudoxanthomonas</taxon>
    </lineage>
</organism>
<dbReference type="PRINTS" id="PR01021">
    <property type="entry name" value="OMPADOMAIN"/>
</dbReference>
<dbReference type="RefSeq" id="WP_310093801.1">
    <property type="nucleotide sequence ID" value="NZ_JAVDTT010000003.1"/>
</dbReference>
<feature type="chain" id="PRO_5045410221" evidence="6">
    <location>
        <begin position="24"/>
        <end position="274"/>
    </location>
</feature>
<dbReference type="Pfam" id="PF04355">
    <property type="entry name" value="BamE"/>
    <property type="match status" value="1"/>
</dbReference>
<evidence type="ECO:0000256" key="2">
    <source>
        <dbReference type="ARBA" id="ARBA00022729"/>
    </source>
</evidence>
<name>A0ABU1RTU0_9GAMM</name>
<dbReference type="Gene3D" id="3.30.1450.10">
    <property type="match status" value="1"/>
</dbReference>
<sequence>MKRTLKISSALLISISAALLLSACGTRHVSRDISPQGVAGEVVFPDPAHIVMKGGTFPNLGDLRLVGPGMTKDQLYQLLGRPHFHEGYAGVREWDYLFHFRKNGQIITCQYKVIYDKDYLAQTFHWAPASCADLLVEAAPVVAGESKERNFSLSADALFAFAKYGVDDILPRGREELAAIAGKLKDADNASIKVVGHTDRIGSEAANQLLSQRRAQTVREFLVARGVAASAITAEGRGESEPVKECEDQERTALIACLTPNRRVEIRVDASSNK</sequence>
<protein>
    <submittedName>
        <fullName evidence="8">Outer membrane protein OmpA-like peptidoglycan-associated protein</fullName>
    </submittedName>
</protein>
<dbReference type="InterPro" id="IPR006690">
    <property type="entry name" value="OMPA-like_CS"/>
</dbReference>
<evidence type="ECO:0000313" key="8">
    <source>
        <dbReference type="EMBL" id="MDR6842181.1"/>
    </source>
</evidence>
<dbReference type="Gene3D" id="3.30.1330.60">
    <property type="entry name" value="OmpA-like domain"/>
    <property type="match status" value="1"/>
</dbReference>
<dbReference type="CDD" id="cd07185">
    <property type="entry name" value="OmpA_C-like"/>
    <property type="match status" value="1"/>
</dbReference>
<dbReference type="PROSITE" id="PS51123">
    <property type="entry name" value="OMPA_2"/>
    <property type="match status" value="1"/>
</dbReference>
<dbReference type="InterPro" id="IPR036737">
    <property type="entry name" value="OmpA-like_sf"/>
</dbReference>
<keyword evidence="9" id="KW-1185">Reference proteome</keyword>
<reference evidence="8 9" key="1">
    <citation type="submission" date="2023-07" db="EMBL/GenBank/DDBJ databases">
        <title>Sorghum-associated microbial communities from plants grown in Nebraska, USA.</title>
        <authorList>
            <person name="Schachtman D."/>
        </authorList>
    </citation>
    <scope>NUCLEOTIDE SEQUENCE [LARGE SCALE GENOMIC DNA]</scope>
    <source>
        <strain evidence="8 9">BE107</strain>
    </source>
</reference>
<comment type="caution">
    <text evidence="8">The sequence shown here is derived from an EMBL/GenBank/DDBJ whole genome shotgun (WGS) entry which is preliminary data.</text>
</comment>
<keyword evidence="2 6" id="KW-0732">Signal</keyword>
<dbReference type="PANTHER" id="PTHR30329">
    <property type="entry name" value="STATOR ELEMENT OF FLAGELLAR MOTOR COMPLEX"/>
    <property type="match status" value="1"/>
</dbReference>
<comment type="subcellular location">
    <subcellularLocation>
        <location evidence="1">Cell outer membrane</location>
    </subcellularLocation>
</comment>
<dbReference type="InterPro" id="IPR006665">
    <property type="entry name" value="OmpA-like"/>
</dbReference>
<keyword evidence="3 5" id="KW-0472">Membrane</keyword>
<dbReference type="InterPro" id="IPR037873">
    <property type="entry name" value="BamE-like"/>
</dbReference>
<evidence type="ECO:0000256" key="4">
    <source>
        <dbReference type="ARBA" id="ARBA00023237"/>
    </source>
</evidence>
<evidence type="ECO:0000256" key="5">
    <source>
        <dbReference type="PROSITE-ProRule" id="PRU00473"/>
    </source>
</evidence>